<reference evidence="2" key="1">
    <citation type="submission" date="2019-02" db="EMBL/GenBank/DDBJ databases">
        <authorList>
            <person name="Bachy C."/>
            <person name="Yung C.-M."/>
            <person name="Roux S."/>
            <person name="Sullivan M.B."/>
            <person name="Worden A.Z."/>
        </authorList>
    </citation>
    <scope>NUCLEOTIDE SEQUENCE</scope>
    <source>
        <strain evidence="2">BII-V1</strain>
    </source>
</reference>
<organism evidence="2">
    <name type="scientific">Bathycoccus sp. RCC716 virus 1</name>
    <dbReference type="NCBI Taxonomy" id="2530038"/>
    <lineage>
        <taxon>Viruses</taxon>
        <taxon>Varidnaviria</taxon>
        <taxon>Bamfordvirae</taxon>
        <taxon>Nucleocytoviricota</taxon>
        <taxon>Megaviricetes</taxon>
        <taxon>Algavirales</taxon>
        <taxon>Phycodnaviridae</taxon>
        <taxon>Prasinovirus</taxon>
    </lineage>
</organism>
<evidence type="ECO:0000313" key="2">
    <source>
        <dbReference type="EMBL" id="QOR60159.1"/>
    </source>
</evidence>
<keyword evidence="1" id="KW-0472">Membrane</keyword>
<feature type="transmembrane region" description="Helical" evidence="1">
    <location>
        <begin position="105"/>
        <end position="122"/>
    </location>
</feature>
<feature type="transmembrane region" description="Helical" evidence="1">
    <location>
        <begin position="63"/>
        <end position="81"/>
    </location>
</feature>
<dbReference type="EMBL" id="MK522034">
    <property type="protein sequence ID" value="QOR60159.1"/>
    <property type="molecule type" value="Genomic_DNA"/>
</dbReference>
<accession>A0A7S6NXU5</accession>
<name>A0A7S6NXU5_9PHYC</name>
<evidence type="ECO:0000256" key="1">
    <source>
        <dbReference type="SAM" id="Phobius"/>
    </source>
</evidence>
<proteinExistence type="predicted"/>
<feature type="transmembrane region" description="Helical" evidence="1">
    <location>
        <begin position="12"/>
        <end position="32"/>
    </location>
</feature>
<sequence>MEILDLISSFTSLFPFMILENLGSISSVFYHLHRNEFTYKLVYISRHVDFLILGYKLKGTLEYMELLFNFLSMIIIYKATVRDKKYMDINILIGIIKGGYGMKRFHYIISLYFWFTAFIIHYETILGRYTDIAVNILLCPPQYLLKNNILAL</sequence>
<protein>
    <submittedName>
        <fullName evidence="2">Uncharacterized protein</fullName>
    </submittedName>
</protein>
<keyword evidence="1" id="KW-1133">Transmembrane helix</keyword>
<keyword evidence="1" id="KW-0812">Transmembrane</keyword>